<keyword evidence="3" id="KW-1185">Reference proteome</keyword>
<dbReference type="EMBL" id="JAVIJC010000014">
    <property type="protein sequence ID" value="MDX8492918.1"/>
    <property type="molecule type" value="Genomic_DNA"/>
</dbReference>
<organism evidence="2 3">
    <name type="scientific">Mesorhizobium captivum</name>
    <dbReference type="NCBI Taxonomy" id="3072319"/>
    <lineage>
        <taxon>Bacteria</taxon>
        <taxon>Pseudomonadati</taxon>
        <taxon>Pseudomonadota</taxon>
        <taxon>Alphaproteobacteria</taxon>
        <taxon>Hyphomicrobiales</taxon>
        <taxon>Phyllobacteriaceae</taxon>
        <taxon>Mesorhizobium</taxon>
    </lineage>
</organism>
<proteinExistence type="predicted"/>
<comment type="caution">
    <text evidence="2">The sequence shown here is derived from an EMBL/GenBank/DDBJ whole genome shotgun (WGS) entry which is preliminary data.</text>
</comment>
<protein>
    <submittedName>
        <fullName evidence="2">Uncharacterized protein</fullName>
    </submittedName>
</protein>
<dbReference type="Proteomes" id="UP001271249">
    <property type="component" value="Unassembled WGS sequence"/>
</dbReference>
<sequence length="202" mass="22717">MASIVSICNLALSNLGKDNISALTDAGAEARACNQFYEQTRDAILQGYPWRFASKTASLAEVTNDKPGAWKYAYRYPNDCLKVRYLRPAYIENDPTDYSDAQADSFGFAHEIEGQTIYCDLSPAFLRYTFRNVDPTKYPPLFIEALSWHLAVRFAMPLTRDPKMRADAFQLAQQTQGLAQMADANETRETSDHDSEFATGRA</sequence>
<feature type="compositionally biased region" description="Basic and acidic residues" evidence="1">
    <location>
        <begin position="185"/>
        <end position="196"/>
    </location>
</feature>
<evidence type="ECO:0000313" key="3">
    <source>
        <dbReference type="Proteomes" id="UP001271249"/>
    </source>
</evidence>
<evidence type="ECO:0000313" key="2">
    <source>
        <dbReference type="EMBL" id="MDX8492918.1"/>
    </source>
</evidence>
<gene>
    <name evidence="2" type="ORF">RFN29_15170</name>
</gene>
<name>A0ABU4Z1I5_9HYPH</name>
<evidence type="ECO:0000256" key="1">
    <source>
        <dbReference type="SAM" id="MobiDB-lite"/>
    </source>
</evidence>
<feature type="region of interest" description="Disordered" evidence="1">
    <location>
        <begin position="180"/>
        <end position="202"/>
    </location>
</feature>
<reference evidence="2 3" key="1">
    <citation type="submission" date="2023-08" db="EMBL/GenBank/DDBJ databases">
        <title>Implementing the SeqCode for naming new Mesorhizobium species isolated from Vachellia karroo root nodules.</title>
        <authorList>
            <person name="Van Lill M."/>
        </authorList>
    </citation>
    <scope>NUCLEOTIDE SEQUENCE [LARGE SCALE GENOMIC DNA]</scope>
    <source>
        <strain evidence="2 3">VK22B</strain>
    </source>
</reference>
<accession>A0ABU4Z1I5</accession>
<dbReference type="RefSeq" id="WP_320226899.1">
    <property type="nucleotide sequence ID" value="NZ_JAVIJC010000014.1"/>
</dbReference>